<name>U9THE2_RHIID</name>
<dbReference type="EMBL" id="KI290157">
    <property type="protein sequence ID" value="ESA07574.1"/>
    <property type="molecule type" value="Genomic_DNA"/>
</dbReference>
<proteinExistence type="predicted"/>
<dbReference type="HOGENOM" id="CLU_2961987_0_0_1"/>
<gene>
    <name evidence="1" type="ORF">GLOINDRAFT_32702</name>
</gene>
<reference evidence="1" key="1">
    <citation type="submission" date="2013-07" db="EMBL/GenBank/DDBJ databases">
        <title>The genome of an arbuscular mycorrhizal fungus provides insights into the evolution of the oldest plant symbiosis.</title>
        <authorList>
            <consortium name="DOE Joint Genome Institute"/>
            <person name="Tisserant E."/>
            <person name="Malbreil M."/>
            <person name="Kuo A."/>
            <person name="Kohler A."/>
            <person name="Symeonidi A."/>
            <person name="Balestrini R."/>
            <person name="Charron P."/>
            <person name="Duensing N."/>
            <person name="Frei-dit-Frey N."/>
            <person name="Gianinazzi-Pearson V."/>
            <person name="Gilbert B."/>
            <person name="Handa Y."/>
            <person name="Hijri M."/>
            <person name="Kaul R."/>
            <person name="Kawaguchi M."/>
            <person name="Krajinski F."/>
            <person name="Lammers P."/>
            <person name="Lapierre D."/>
            <person name="Masclaux F.G."/>
            <person name="Murat C."/>
            <person name="Morin E."/>
            <person name="Ndikumana S."/>
            <person name="Pagni M."/>
            <person name="Petitpierre D."/>
            <person name="Requena N."/>
            <person name="Rosikiewicz P."/>
            <person name="Riley R."/>
            <person name="Saito K."/>
            <person name="San Clemente H."/>
            <person name="Shapiro H."/>
            <person name="van Tuinen D."/>
            <person name="Becard G."/>
            <person name="Bonfante P."/>
            <person name="Paszkowski U."/>
            <person name="Shachar-Hill Y."/>
            <person name="Young J.P."/>
            <person name="Sanders I.R."/>
            <person name="Henrissat B."/>
            <person name="Rensing S.A."/>
            <person name="Grigoriev I.V."/>
            <person name="Corradi N."/>
            <person name="Roux C."/>
            <person name="Martin F."/>
        </authorList>
    </citation>
    <scope>NUCLEOTIDE SEQUENCE</scope>
    <source>
        <strain evidence="1">DAOM 197198</strain>
    </source>
</reference>
<organism evidence="1">
    <name type="scientific">Rhizophagus irregularis (strain DAOM 181602 / DAOM 197198 / MUCL 43194)</name>
    <name type="common">Arbuscular mycorrhizal fungus</name>
    <name type="synonym">Glomus intraradices</name>
    <dbReference type="NCBI Taxonomy" id="747089"/>
    <lineage>
        <taxon>Eukaryota</taxon>
        <taxon>Fungi</taxon>
        <taxon>Fungi incertae sedis</taxon>
        <taxon>Mucoromycota</taxon>
        <taxon>Glomeromycotina</taxon>
        <taxon>Glomeromycetes</taxon>
        <taxon>Glomerales</taxon>
        <taxon>Glomeraceae</taxon>
        <taxon>Rhizophagus</taxon>
    </lineage>
</organism>
<sequence>MLYFTIDLVTQTGQYEFLIYFFLPHYRMRISIKLDSNDNLKTILENVKNVAKLIWMDTM</sequence>
<protein>
    <submittedName>
        <fullName evidence="1">Uncharacterized protein</fullName>
    </submittedName>
</protein>
<accession>U9THE2</accession>
<dbReference type="AlphaFoldDB" id="U9THE2"/>
<evidence type="ECO:0000313" key="1">
    <source>
        <dbReference type="EMBL" id="ESA07574.1"/>
    </source>
</evidence>